<reference evidence="12" key="1">
    <citation type="submission" date="2011-02" db="EMBL/GenBank/DDBJ databases">
        <title>The Genome Sequence of Capsaspora owczarzaki ATCC 30864.</title>
        <authorList>
            <person name="Russ C."/>
            <person name="Cuomo C."/>
            <person name="Burger G."/>
            <person name="Gray M.W."/>
            <person name="Holland P.W.H."/>
            <person name="King N."/>
            <person name="Lang F.B.F."/>
            <person name="Roger A.J."/>
            <person name="Ruiz-Trillo I."/>
            <person name="Young S.K."/>
            <person name="Zeng Q."/>
            <person name="Gargeya S."/>
            <person name="Alvarado L."/>
            <person name="Berlin A."/>
            <person name="Chapman S.B."/>
            <person name="Chen Z."/>
            <person name="Freedman E."/>
            <person name="Gellesch M."/>
            <person name="Goldberg J."/>
            <person name="Griggs A."/>
            <person name="Gujja S."/>
            <person name="Heilman E."/>
            <person name="Heiman D."/>
            <person name="Howarth C."/>
            <person name="Mehta T."/>
            <person name="Neiman D."/>
            <person name="Pearson M."/>
            <person name="Roberts A."/>
            <person name="Saif S."/>
            <person name="Shea T."/>
            <person name="Shenoy N."/>
            <person name="Sisk P."/>
            <person name="Stolte C."/>
            <person name="Sykes S."/>
            <person name="White J."/>
            <person name="Yandava C."/>
            <person name="Haas B."/>
            <person name="Nusbaum C."/>
            <person name="Birren B."/>
        </authorList>
    </citation>
    <scope>NUCLEOTIDE SEQUENCE</scope>
    <source>
        <strain evidence="12">ATCC 30864</strain>
    </source>
</reference>
<dbReference type="Gene3D" id="2.10.25.10">
    <property type="entry name" value="Laminin"/>
    <property type="match status" value="6"/>
</dbReference>
<accession>A0A0D2WTC0</accession>
<evidence type="ECO:0000259" key="9">
    <source>
        <dbReference type="PROSITE" id="PS50027"/>
    </source>
</evidence>
<keyword evidence="12" id="KW-1185">Reference proteome</keyword>
<dbReference type="PhylomeDB" id="A0A0D2WTC0"/>
<evidence type="ECO:0008006" key="13">
    <source>
        <dbReference type="Google" id="ProtNLM"/>
    </source>
</evidence>
<dbReference type="FunFam" id="2.10.25.10:FF:000188">
    <property type="entry name" value="Laminin subunit gamma 2"/>
    <property type="match status" value="1"/>
</dbReference>
<dbReference type="Pfam" id="PF00053">
    <property type="entry name" value="EGF_laminin"/>
    <property type="match status" value="8"/>
</dbReference>
<dbReference type="InterPro" id="IPR002049">
    <property type="entry name" value="LE_dom"/>
</dbReference>
<feature type="repeat" description="TNFR-Cys" evidence="6">
    <location>
        <begin position="1189"/>
        <end position="1243"/>
    </location>
</feature>
<dbReference type="SUPFAM" id="SSF57196">
    <property type="entry name" value="EGF/Laminin"/>
    <property type="match status" value="2"/>
</dbReference>
<dbReference type="InterPro" id="IPR050440">
    <property type="entry name" value="Laminin/Netrin_ECM"/>
</dbReference>
<feature type="domain" description="TNFR-Cys" evidence="10">
    <location>
        <begin position="1189"/>
        <end position="1243"/>
    </location>
</feature>
<organism evidence="11 12">
    <name type="scientific">Capsaspora owczarzaki (strain ATCC 30864)</name>
    <dbReference type="NCBI Taxonomy" id="595528"/>
    <lineage>
        <taxon>Eukaryota</taxon>
        <taxon>Filasterea</taxon>
        <taxon>Capsaspora</taxon>
    </lineage>
</organism>
<keyword evidence="7" id="KW-0175">Coiled coil</keyword>
<dbReference type="eggNOG" id="KOG1836">
    <property type="taxonomic scope" value="Eukaryota"/>
</dbReference>
<keyword evidence="4" id="KW-0325">Glycoprotein</keyword>
<evidence type="ECO:0000256" key="2">
    <source>
        <dbReference type="ARBA" id="ARBA00022737"/>
    </source>
</evidence>
<evidence type="ECO:0000256" key="1">
    <source>
        <dbReference type="ARBA" id="ARBA00022729"/>
    </source>
</evidence>
<dbReference type="PROSITE" id="PS50027">
    <property type="entry name" value="EGF_LAM_2"/>
    <property type="match status" value="1"/>
</dbReference>
<dbReference type="STRING" id="595528.A0A0D2WTC0"/>
<keyword evidence="1 8" id="KW-0732">Signal</keyword>
<dbReference type="PROSITE" id="PS50050">
    <property type="entry name" value="TNFR_NGFR_2"/>
    <property type="match status" value="1"/>
</dbReference>
<protein>
    <recommendedName>
        <fullName evidence="13">Laminin EGF-like domain-containing protein</fullName>
    </recommendedName>
</protein>
<evidence type="ECO:0000313" key="11">
    <source>
        <dbReference type="EMBL" id="KJE95650.1"/>
    </source>
</evidence>
<evidence type="ECO:0000256" key="3">
    <source>
        <dbReference type="ARBA" id="ARBA00023157"/>
    </source>
</evidence>
<evidence type="ECO:0000313" key="12">
    <source>
        <dbReference type="Proteomes" id="UP000008743"/>
    </source>
</evidence>
<dbReference type="Proteomes" id="UP000008743">
    <property type="component" value="Unassembled WGS sequence"/>
</dbReference>
<dbReference type="GO" id="GO:0005604">
    <property type="term" value="C:basement membrane"/>
    <property type="evidence" value="ECO:0007669"/>
    <property type="project" value="UniProtKB-ARBA"/>
</dbReference>
<dbReference type="PANTHER" id="PTHR10574:SF444">
    <property type="entry name" value="BASEMENT MEMBRANE-SPECIFIC HEPARAN SULFATE PROTEOGLYCAN CORE PROTEIN"/>
    <property type="match status" value="1"/>
</dbReference>
<gene>
    <name evidence="11" type="ORF">CAOG_006077</name>
</gene>
<dbReference type="EMBL" id="KE346369">
    <property type="protein sequence ID" value="KJE95650.1"/>
    <property type="molecule type" value="Genomic_DNA"/>
</dbReference>
<keyword evidence="5" id="KW-0424">Laminin EGF-like domain</keyword>
<keyword evidence="3" id="KW-1015">Disulfide bond</keyword>
<sequence>MKLANILFFVALASLISASAHGVSIVTGPSDKVVCAEQNVHLNLLVGETGGETNCCTATVERAIKNDDEWVAIPTVSATTTAVDASSSNVAIELAPSQVNDEFTYRITIETLDGATVTSQEFFLAFSLPAVLQAPETNVAAQSAISVTAQLTPLRQEPELSVIRFTNSGPGFLQFRQSSSSVSDFEYEVVDNVNADTMFEILPTLTLDTSTILLVDQADADHFLEWLDAFFAQSLQYLSDPIGASSVAIALRDFNGLSFTSTSTWLGIYTAAQAQIHDAGAIADFEAEFGGRTFTLLFSAPTKVDVVVRNSQGSYLGWMTSPQSLTALTQIDATQCAHKWFLDNSRLKASCSSTRALSHLLTAPLLGTAILPTSQIAIISQYTTSSRTTSAITDSTYSIGSGATSSAVGVWSSRRCQQVGTSHLQSLLECAAQDDNPTYRQVHIELGAFGFGVKYVTIDLTHYPLPYPVDGPSAAILPRQSGHSTSTKSRLELWVALAPSGTWIDVTDSVTEDFTRDCVSRGQRQRPCRVTFDVLEYLRASDTILGNQAISDLRLVFDGIEPSSLDLDAAYRYFGISEVQAIGTCICNGHSSTCNYATGQCTGCEHHTQDDTCGSCDNKHWENRRNSLPAEVVNCDLAAPAVDNVLVCDGPALADIDVSELESLFFESGGRSGVIVPGVSARDLPSAIFSKFFATGGACVLCNCHNHSLADAGQNVRGCDASTGVCNCDPTTETTGDHCESCQATWCRSTSPCNNTPLSSSDLYACRLQSCSNERCDCNGHSTLPQVGGFDQCDGNGCGCSCNPADGVTGPHCESCLPGHFSSTGDGVDGETCEPCFCNGHKGSPETCDVSGGNCDQAGDPCQDNTTGFNCELCLDGFYRPFRPDGSIDPTDDCIPCACNGHGVGPALCNPNGGVCDCDPASNSEGDQCQSCIVGFWSATGNAESGTSCSACECNGHKDYVSNECNALGGDCMTDFSGAPQPCDGNTNDFHCQGCVATFFRPCTVGVPTACSAVDYTDDCSPCDCNGHSVSPIGGLDTCNAEGGLCTCTSSSNSEGDSCENCKPNTWNDFGNSEDGRDCAPCACYGHSATCSNFGVCSGCQGNTEGNNCEQCVASNSRVNPAAFVGWDLPTPDPAVITTMREQDCTPCNCNGHSLNNPTIAPGICTPELGICLNCGGNTANGAANECDTCVPGFFRQLTSAGFDPASDTCNACSLVDGDCTSDALTDACRPCSEQCFGANTMCGADTGICLECALSHAESHRCASCQNGYFGNPAGGIPCTPCKCYHSAPSKFDLLTETEIGTFQQCLFDNSLGGVSGGAQTCIFDHSVNPDDAAADPQSAILCSCPRSIPGGFFNIISSGVVYEGRTCDSCNQDAYFGQPTQCLTPGVGGSGLGDCLSFDTCNECICNGNIDESSMMDNCDYSAGNPSNLICEACLGHSTGPTCEVCEVGYYGDPTRLDTPGTIGTGFILDASGESLKCFQCDCNGHSIARVVPGTEGDVHNDTCTTVAPGFVGNYTCDCDSANGYTGPTCRECLLGYEQIALGNNLFRCDPCDNCTRDAADIIYGLIDEYAALDTFESEIATSVAAVAVAINDLKAILGIARRDAGVAALPVMQSRLDTVRAQLAELIASYSDAATDVHVNSRIESFLARVEASKASAIAQSAEFVRLQSASATLTALVAKLPAQRAQIEALVTLYDETAAAFEFSKTYLDANVDMLRAGADGAELAVASVAAMQGDAAVAISATHTPLLALLDRATAVLGDEGKSHVEASLSSALGQIQARLDRLDRSILLLQSSSAQARGAKTEALLRSHSSTISSLVSRLALLESSVGASGDVERLHASLDLAINSIASTLTAFHVAAESAEESMHAALQELNPAQSPAVLKLFALLEAEIEGHREALLESSLQTLGALKEATETAVESAARKLSTGVADVAVRTANVETILLGVNTATKSALSRLIAAIGSHSRFFELLETDDSTSPLEREMFVAQSTMWVNAKIAIGQELTALLDALQTNLPEMVSSFLTRSTRIPLNLSQAPLNLDSRDALLTELKNVAAQIQSEQTAALGQLESAISSRASALGKQLAFISAELRGSLSAVRTRTLENLVELTSSVVALPGIADVTDELALIHSQIDELLQSSLSEQGDQETLAEFAARVRVNLQEIASELGQIRQLIQEIESEIERQSQILDASALAAKLTLQQLSSLQTNLKQYLAVDVDLSSASPLDAKLADSLNAAALPQCNL</sequence>
<dbReference type="CDD" id="cd00055">
    <property type="entry name" value="EGF_Lam"/>
    <property type="match status" value="7"/>
</dbReference>
<comment type="caution">
    <text evidence="6">Lacks conserved residue(s) required for the propagation of feature annotation.</text>
</comment>
<keyword evidence="2" id="KW-0677">Repeat</keyword>
<dbReference type="SMART" id="SM00180">
    <property type="entry name" value="EGF_Lam"/>
    <property type="match status" value="9"/>
</dbReference>
<feature type="signal peptide" evidence="8">
    <location>
        <begin position="1"/>
        <end position="22"/>
    </location>
</feature>
<name>A0A0D2WTC0_CAPO3</name>
<feature type="coiled-coil region" evidence="7">
    <location>
        <begin position="2163"/>
        <end position="2190"/>
    </location>
</feature>
<dbReference type="InParanoid" id="A0A0D2WTC0"/>
<dbReference type="PANTHER" id="PTHR10574">
    <property type="entry name" value="NETRIN/LAMININ-RELATED"/>
    <property type="match status" value="1"/>
</dbReference>
<evidence type="ECO:0000259" key="10">
    <source>
        <dbReference type="PROSITE" id="PS50050"/>
    </source>
</evidence>
<proteinExistence type="predicted"/>
<evidence type="ECO:0000256" key="8">
    <source>
        <dbReference type="SAM" id="SignalP"/>
    </source>
</evidence>
<dbReference type="GO" id="GO:0009888">
    <property type="term" value="P:tissue development"/>
    <property type="evidence" value="ECO:0007669"/>
    <property type="project" value="TreeGrafter"/>
</dbReference>
<evidence type="ECO:0000256" key="5">
    <source>
        <dbReference type="ARBA" id="ARBA00023292"/>
    </source>
</evidence>
<dbReference type="InterPro" id="IPR001368">
    <property type="entry name" value="TNFR/NGFR_Cys_rich_reg"/>
</dbReference>
<feature type="domain" description="Laminin EGF-like" evidence="9">
    <location>
        <begin position="836"/>
        <end position="896"/>
    </location>
</feature>
<evidence type="ECO:0000256" key="6">
    <source>
        <dbReference type="PROSITE-ProRule" id="PRU00206"/>
    </source>
</evidence>
<dbReference type="RefSeq" id="XP_004345667.1">
    <property type="nucleotide sequence ID" value="XM_004345617.1"/>
</dbReference>
<feature type="chain" id="PRO_5002266569" description="Laminin EGF-like domain-containing protein" evidence="8">
    <location>
        <begin position="23"/>
        <end position="2246"/>
    </location>
</feature>
<dbReference type="OrthoDB" id="8545473at2759"/>
<evidence type="ECO:0000256" key="4">
    <source>
        <dbReference type="ARBA" id="ARBA00023180"/>
    </source>
</evidence>
<evidence type="ECO:0000256" key="7">
    <source>
        <dbReference type="SAM" id="Coils"/>
    </source>
</evidence>